<dbReference type="RefSeq" id="WP_303304274.1">
    <property type="nucleotide sequence ID" value="NZ_BAABDA010000060.1"/>
</dbReference>
<dbReference type="InterPro" id="IPR020891">
    <property type="entry name" value="UPF0758_CS"/>
</dbReference>
<dbReference type="EMBL" id="JAUOEL010000010">
    <property type="protein sequence ID" value="MDO5976939.1"/>
    <property type="molecule type" value="Genomic_DNA"/>
</dbReference>
<dbReference type="Proteomes" id="UP001176806">
    <property type="component" value="Unassembled WGS sequence"/>
</dbReference>
<keyword evidence="2" id="KW-0479">Metal-binding</keyword>
<evidence type="ECO:0000256" key="3">
    <source>
        <dbReference type="ARBA" id="ARBA00022801"/>
    </source>
</evidence>
<evidence type="ECO:0000259" key="6">
    <source>
        <dbReference type="PROSITE" id="PS50249"/>
    </source>
</evidence>
<proteinExistence type="predicted"/>
<organism evidence="7 8">
    <name type="scientific">Flavivirga jejuensis</name>
    <dbReference type="NCBI Taxonomy" id="870487"/>
    <lineage>
        <taxon>Bacteria</taxon>
        <taxon>Pseudomonadati</taxon>
        <taxon>Bacteroidota</taxon>
        <taxon>Flavobacteriia</taxon>
        <taxon>Flavobacteriales</taxon>
        <taxon>Flavobacteriaceae</taxon>
        <taxon>Flavivirga</taxon>
    </lineage>
</organism>
<evidence type="ECO:0000313" key="7">
    <source>
        <dbReference type="EMBL" id="MDO5976939.1"/>
    </source>
</evidence>
<comment type="caution">
    <text evidence="7">The sequence shown here is derived from an EMBL/GenBank/DDBJ whole genome shotgun (WGS) entry which is preliminary data.</text>
</comment>
<feature type="domain" description="MPN" evidence="6">
    <location>
        <begin position="24"/>
        <end position="149"/>
    </location>
</feature>
<name>A0ABT8WUW9_9FLAO</name>
<evidence type="ECO:0000256" key="5">
    <source>
        <dbReference type="ARBA" id="ARBA00023049"/>
    </source>
</evidence>
<reference evidence="7" key="1">
    <citation type="submission" date="2023-07" db="EMBL/GenBank/DDBJ databases">
        <title>Two novel species in the genus Flavivirga.</title>
        <authorList>
            <person name="Kwon K."/>
        </authorList>
    </citation>
    <scope>NUCLEOTIDE SEQUENCE</scope>
    <source>
        <strain evidence="7">KACC 14158</strain>
    </source>
</reference>
<dbReference type="InterPro" id="IPR025657">
    <property type="entry name" value="RadC_JAB"/>
</dbReference>
<keyword evidence="8" id="KW-1185">Reference proteome</keyword>
<evidence type="ECO:0000256" key="4">
    <source>
        <dbReference type="ARBA" id="ARBA00022833"/>
    </source>
</evidence>
<keyword evidence="3" id="KW-0378">Hydrolase</keyword>
<keyword evidence="1" id="KW-0645">Protease</keyword>
<dbReference type="Gene3D" id="3.40.140.10">
    <property type="entry name" value="Cytidine Deaminase, domain 2"/>
    <property type="match status" value="1"/>
</dbReference>
<dbReference type="PROSITE" id="PS50249">
    <property type="entry name" value="MPN"/>
    <property type="match status" value="1"/>
</dbReference>
<accession>A0ABT8WUW9</accession>
<dbReference type="CDD" id="cd08071">
    <property type="entry name" value="MPN_DUF2466"/>
    <property type="match status" value="1"/>
</dbReference>
<protein>
    <submittedName>
        <fullName evidence="7">JAB domain-containing protein</fullName>
    </submittedName>
</protein>
<dbReference type="InterPro" id="IPR037518">
    <property type="entry name" value="MPN"/>
</dbReference>
<dbReference type="PROSITE" id="PS01302">
    <property type="entry name" value="UPF0758"/>
    <property type="match status" value="1"/>
</dbReference>
<keyword evidence="5" id="KW-0482">Metalloprotease</keyword>
<evidence type="ECO:0000256" key="1">
    <source>
        <dbReference type="ARBA" id="ARBA00022670"/>
    </source>
</evidence>
<dbReference type="PANTHER" id="PTHR30471">
    <property type="entry name" value="DNA REPAIR PROTEIN RADC"/>
    <property type="match status" value="1"/>
</dbReference>
<evidence type="ECO:0000313" key="8">
    <source>
        <dbReference type="Proteomes" id="UP001176806"/>
    </source>
</evidence>
<dbReference type="PANTHER" id="PTHR30471:SF3">
    <property type="entry name" value="UPF0758 PROTEIN YEES-RELATED"/>
    <property type="match status" value="1"/>
</dbReference>
<dbReference type="Pfam" id="PF04002">
    <property type="entry name" value="RadC"/>
    <property type="match status" value="1"/>
</dbReference>
<evidence type="ECO:0000256" key="2">
    <source>
        <dbReference type="ARBA" id="ARBA00022723"/>
    </source>
</evidence>
<sequence>MESKVNEIKISYKQRIKSDKWCQLKCSSDTAKFIFEHWDKNTIGIHESFKILLLNNANKVKGIYQVSSGGITGTIVDLRLLFAVVLKSLATGVLLVHNHPSGTLKASLADIQLTRKIKNAAELFDIRIIDHLIITPSGAYYSFADNSIL</sequence>
<gene>
    <name evidence="7" type="ORF">Q4Q40_22290</name>
</gene>
<dbReference type="InterPro" id="IPR001405">
    <property type="entry name" value="UPF0758"/>
</dbReference>
<keyword evidence="4" id="KW-0862">Zinc</keyword>